<sequence>MGKSSKVCAVITCRISSSRDKCKRFLSIPKNAERRAKWIAAIGSPRIPPTCHAYVCEDHFILEKLRGTVKRDVLPNRNIPADENGISTEINMEDSAIVLSDSTDSASETDSSPGIVCSDGNVETSFHLDSSLPNESFMNLEVTQLSGSLNGASLPNKKSKVAEKLNSFKCVEVFNFSICLSPDVSCKQVQVERKTAVRSKTTQVAIPKVEQASSPITIPADMSKLNCQRTGKDDGIELILTTPSRTNLVAPTSASTMNTGSSWFSGNSTSQQDSPCKSSDSSYCPTKINFSNLNRETESLNYNPNSSSFKENSLRRARSLILSNPKTYIGVDRKWLSILDVLSNKIECHDHLKELVFWPSATSIRKCLPVAFRKSYRKVQTVIDCFEIEMEKPSDPITQALTWSSYKNANTLKYFISITPNGLINFISTGYGGRITDELITSKCGYLNNLTQGMQVMADRGFKKNENLVLAKGAQLVRPPSVKTGVKSTKAQVLLGRKVAGLRIHVERAIRRVREFKYLAPHACTDTHLIDTVDDAVNLVCGLVNLQGSLIK</sequence>
<protein>
    <recommendedName>
        <fullName evidence="8">THAP-type domain-containing protein</fullName>
    </recommendedName>
</protein>
<evidence type="ECO:0000256" key="4">
    <source>
        <dbReference type="ARBA" id="ARBA00022833"/>
    </source>
</evidence>
<dbReference type="GO" id="GO:0008270">
    <property type="term" value="F:zinc ion binding"/>
    <property type="evidence" value="ECO:0007669"/>
    <property type="project" value="UniProtKB-KW"/>
</dbReference>
<evidence type="ECO:0000313" key="9">
    <source>
        <dbReference type="EMBL" id="CAH0105963.1"/>
    </source>
</evidence>
<comment type="caution">
    <text evidence="9">The sequence shown here is derived from an EMBL/GenBank/DDBJ whole genome shotgun (WGS) entry which is preliminary data.</text>
</comment>
<dbReference type="OrthoDB" id="6369785at2759"/>
<evidence type="ECO:0000256" key="5">
    <source>
        <dbReference type="ARBA" id="ARBA00023125"/>
    </source>
</evidence>
<dbReference type="Pfam" id="PF05485">
    <property type="entry name" value="THAP"/>
    <property type="match status" value="1"/>
</dbReference>
<keyword evidence="2" id="KW-0479">Metal-binding</keyword>
<evidence type="ECO:0000313" key="10">
    <source>
        <dbReference type="Proteomes" id="UP000789390"/>
    </source>
</evidence>
<evidence type="ECO:0000256" key="1">
    <source>
        <dbReference type="ARBA" id="ARBA00001968"/>
    </source>
</evidence>
<dbReference type="EMBL" id="CAKKLH010000208">
    <property type="protein sequence ID" value="CAH0105963.1"/>
    <property type="molecule type" value="Genomic_DNA"/>
</dbReference>
<accession>A0A8J2RYR5</accession>
<dbReference type="GO" id="GO:0003677">
    <property type="term" value="F:DNA binding"/>
    <property type="evidence" value="ECO:0007669"/>
    <property type="project" value="UniProtKB-UniRule"/>
</dbReference>
<name>A0A8J2RYR5_9CRUS</name>
<dbReference type="InterPro" id="IPR027806">
    <property type="entry name" value="HARBI1_dom"/>
</dbReference>
<evidence type="ECO:0000256" key="3">
    <source>
        <dbReference type="ARBA" id="ARBA00022771"/>
    </source>
</evidence>
<evidence type="ECO:0000256" key="2">
    <source>
        <dbReference type="ARBA" id="ARBA00022723"/>
    </source>
</evidence>
<dbReference type="AlphaFoldDB" id="A0A8J2RYR5"/>
<dbReference type="SMART" id="SM00980">
    <property type="entry name" value="THAP"/>
    <property type="match status" value="1"/>
</dbReference>
<dbReference type="InterPro" id="IPR006612">
    <property type="entry name" value="THAP_Znf"/>
</dbReference>
<evidence type="ECO:0000259" key="8">
    <source>
        <dbReference type="PROSITE" id="PS50950"/>
    </source>
</evidence>
<comment type="cofactor">
    <cofactor evidence="1">
        <name>a divalent metal cation</name>
        <dbReference type="ChEBI" id="CHEBI:60240"/>
    </cofactor>
</comment>
<evidence type="ECO:0000256" key="6">
    <source>
        <dbReference type="PROSITE-ProRule" id="PRU00309"/>
    </source>
</evidence>
<reference evidence="9" key="1">
    <citation type="submission" date="2021-11" db="EMBL/GenBank/DDBJ databases">
        <authorList>
            <person name="Schell T."/>
        </authorList>
    </citation>
    <scope>NUCLEOTIDE SEQUENCE</scope>
    <source>
        <strain evidence="9">M5</strain>
    </source>
</reference>
<dbReference type="PANTHER" id="PTHR23080:SF144">
    <property type="entry name" value="SPINDLE AND KINETOCHORE ASSOCIATED COMPLEX SUBUNIT 3"/>
    <property type="match status" value="1"/>
</dbReference>
<dbReference type="SUPFAM" id="SSF57716">
    <property type="entry name" value="Glucocorticoid receptor-like (DNA-binding domain)"/>
    <property type="match status" value="1"/>
</dbReference>
<evidence type="ECO:0000256" key="7">
    <source>
        <dbReference type="SAM" id="MobiDB-lite"/>
    </source>
</evidence>
<dbReference type="PANTHER" id="PTHR23080">
    <property type="entry name" value="THAP DOMAIN PROTEIN"/>
    <property type="match status" value="1"/>
</dbReference>
<dbReference type="Proteomes" id="UP000789390">
    <property type="component" value="Unassembled WGS sequence"/>
</dbReference>
<feature type="region of interest" description="Disordered" evidence="7">
    <location>
        <begin position="260"/>
        <end position="280"/>
    </location>
</feature>
<keyword evidence="4" id="KW-0862">Zinc</keyword>
<gene>
    <name evidence="9" type="ORF">DGAL_LOCUS9108</name>
</gene>
<keyword evidence="10" id="KW-1185">Reference proteome</keyword>
<proteinExistence type="predicted"/>
<dbReference type="PROSITE" id="PS50950">
    <property type="entry name" value="ZF_THAP"/>
    <property type="match status" value="1"/>
</dbReference>
<organism evidence="9 10">
    <name type="scientific">Daphnia galeata</name>
    <dbReference type="NCBI Taxonomy" id="27404"/>
    <lineage>
        <taxon>Eukaryota</taxon>
        <taxon>Metazoa</taxon>
        <taxon>Ecdysozoa</taxon>
        <taxon>Arthropoda</taxon>
        <taxon>Crustacea</taxon>
        <taxon>Branchiopoda</taxon>
        <taxon>Diplostraca</taxon>
        <taxon>Cladocera</taxon>
        <taxon>Anomopoda</taxon>
        <taxon>Daphniidae</taxon>
        <taxon>Daphnia</taxon>
    </lineage>
</organism>
<dbReference type="Pfam" id="PF13359">
    <property type="entry name" value="DDE_Tnp_4"/>
    <property type="match status" value="1"/>
</dbReference>
<keyword evidence="3 6" id="KW-0863">Zinc-finger</keyword>
<feature type="domain" description="THAP-type" evidence="8">
    <location>
        <begin position="1"/>
        <end position="83"/>
    </location>
</feature>
<keyword evidence="5 6" id="KW-0238">DNA-binding</keyword>